<name>A0A7Y9HI61_9ACTN</name>
<organism evidence="1 2">
    <name type="scientific">Streptomyces fulvorobeus</name>
    <dbReference type="NCBI Taxonomy" id="284028"/>
    <lineage>
        <taxon>Bacteria</taxon>
        <taxon>Bacillati</taxon>
        <taxon>Actinomycetota</taxon>
        <taxon>Actinomycetes</taxon>
        <taxon>Kitasatosporales</taxon>
        <taxon>Streptomycetaceae</taxon>
        <taxon>Streptomyces</taxon>
    </lineage>
</organism>
<sequence>MALNDKKTNISTDPVKCCGRSMTSSSGQLVCGRCGAWVQPGVTS</sequence>
<dbReference type="AlphaFoldDB" id="A0A7Y9HI61"/>
<comment type="caution">
    <text evidence="1">The sequence shown here is derived from an EMBL/GenBank/DDBJ whole genome shotgun (WGS) entry which is preliminary data.</text>
</comment>
<reference evidence="1 2" key="1">
    <citation type="submission" date="2020-07" db="EMBL/GenBank/DDBJ databases">
        <title>Sequencing the genomes of 1000 actinobacteria strains.</title>
        <authorList>
            <person name="Klenk H.-P."/>
        </authorList>
    </citation>
    <scope>NUCLEOTIDE SEQUENCE [LARGE SCALE GENOMIC DNA]</scope>
    <source>
        <strain evidence="1 2">DSM 41455</strain>
    </source>
</reference>
<evidence type="ECO:0000313" key="2">
    <source>
        <dbReference type="Proteomes" id="UP000530403"/>
    </source>
</evidence>
<dbReference type="Proteomes" id="UP000530403">
    <property type="component" value="Unassembled WGS sequence"/>
</dbReference>
<evidence type="ECO:0000313" key="1">
    <source>
        <dbReference type="EMBL" id="NYE44850.1"/>
    </source>
</evidence>
<dbReference type="RefSeq" id="WP_256669337.1">
    <property type="nucleotide sequence ID" value="NZ_BAAAUE010000015.1"/>
</dbReference>
<gene>
    <name evidence="1" type="ORF">HEB29_005964</name>
</gene>
<dbReference type="EMBL" id="JACCCF010000002">
    <property type="protein sequence ID" value="NYE44850.1"/>
    <property type="molecule type" value="Genomic_DNA"/>
</dbReference>
<protein>
    <submittedName>
        <fullName evidence="1">Uncharacterized protein</fullName>
    </submittedName>
</protein>
<proteinExistence type="predicted"/>
<accession>A0A7Y9HI61</accession>